<accession>A0A0A7IA71</accession>
<dbReference type="AlphaFoldDB" id="A0A0A7IA71"/>
<dbReference type="RefSeq" id="WP_022858410.1">
    <property type="nucleotide sequence ID" value="NZ_CP007457.1"/>
</dbReference>
<dbReference type="SMART" id="SM00354">
    <property type="entry name" value="HTH_LACI"/>
    <property type="match status" value="1"/>
</dbReference>
<dbReference type="GO" id="GO:0000976">
    <property type="term" value="F:transcription cis-regulatory region binding"/>
    <property type="evidence" value="ECO:0007669"/>
    <property type="project" value="TreeGrafter"/>
</dbReference>
<protein>
    <submittedName>
        <fullName evidence="5">LacI family transcriptional regulator</fullName>
    </submittedName>
</protein>
<name>A0A0A7IA71_9BIFI</name>
<dbReference type="Pfam" id="PF00356">
    <property type="entry name" value="LacI"/>
    <property type="match status" value="1"/>
</dbReference>
<reference evidence="5 6" key="1">
    <citation type="journal article" date="2015" name="Genome Announc.">
        <title>Bifidobacterium pseudolongum Strain PV8-2, Isolated from a Stool Sample of an Anemic Kenyan Infant.</title>
        <authorList>
            <person name="Vazquez-Gutierrez P."/>
            <person name="Lacroix C."/>
            <person name="Chassard C."/>
            <person name="Klumpp J."/>
            <person name="Stevens M.J."/>
            <person name="Jans C."/>
        </authorList>
    </citation>
    <scope>NUCLEOTIDE SEQUENCE [LARGE SCALE GENOMIC DNA]</scope>
    <source>
        <strain evidence="5 6">PV8-2</strain>
    </source>
</reference>
<dbReference type="Gene3D" id="1.10.260.40">
    <property type="entry name" value="lambda repressor-like DNA-binding domains"/>
    <property type="match status" value="1"/>
</dbReference>
<dbReference type="STRING" id="1447715.AH67_08400"/>
<dbReference type="Pfam" id="PF13377">
    <property type="entry name" value="Peripla_BP_3"/>
    <property type="match status" value="1"/>
</dbReference>
<keyword evidence="3" id="KW-0804">Transcription</keyword>
<dbReference type="GO" id="GO:0003700">
    <property type="term" value="F:DNA-binding transcription factor activity"/>
    <property type="evidence" value="ECO:0007669"/>
    <property type="project" value="TreeGrafter"/>
</dbReference>
<evidence type="ECO:0000256" key="3">
    <source>
        <dbReference type="ARBA" id="ARBA00023163"/>
    </source>
</evidence>
<keyword evidence="2" id="KW-0238">DNA-binding</keyword>
<evidence type="ECO:0000259" key="4">
    <source>
        <dbReference type="PROSITE" id="PS50932"/>
    </source>
</evidence>
<feature type="domain" description="HTH lacI-type" evidence="4">
    <location>
        <begin position="3"/>
        <end position="57"/>
    </location>
</feature>
<dbReference type="SUPFAM" id="SSF47413">
    <property type="entry name" value="lambda repressor-like DNA-binding domains"/>
    <property type="match status" value="1"/>
</dbReference>
<dbReference type="SUPFAM" id="SSF53822">
    <property type="entry name" value="Periplasmic binding protein-like I"/>
    <property type="match status" value="1"/>
</dbReference>
<dbReference type="OrthoDB" id="3510266at2"/>
<gene>
    <name evidence="5" type="ORF">AH67_08400</name>
</gene>
<dbReference type="CDD" id="cd01392">
    <property type="entry name" value="HTH_LacI"/>
    <property type="match status" value="1"/>
</dbReference>
<dbReference type="InterPro" id="IPR028082">
    <property type="entry name" value="Peripla_BP_I"/>
</dbReference>
<sequence length="339" mass="37014">MSTSIQDVAHAANVSISTVSRSFTRPELVSKATREKVLRIAEELNFSTSRSAVALKTGRALRVALLVSDHIRLWFSASVIEGLNQVLHEEGYDISIFQISSIEERKEFFEMLPVRRNADAVIVVSFDIDNTEIAQLNSAAVPIVGINSVLPQERGFSASINIDDVQGSILAARHLISLGHRDIAYVRTDRDVSLHFSVQQRFDAFMECCAHSGIAPQVITAPEGPTRISQVVTELLSMDRMPTAIACQEDGIAVPLIFQLMRNGYSIPGEISVIGFDNSVYAADIGLTTISQDPVELAHVAARLTLQLIDGQTPRDPFLLEPAQLIVRSSTGPCPKTHA</sequence>
<dbReference type="PROSITE" id="PS50932">
    <property type="entry name" value="HTH_LACI_2"/>
    <property type="match status" value="1"/>
</dbReference>
<dbReference type="KEGG" id="bpsp:AH67_08400"/>
<dbReference type="HOGENOM" id="CLU_037628_6_4_11"/>
<evidence type="ECO:0000313" key="5">
    <source>
        <dbReference type="EMBL" id="AIZ16916.1"/>
    </source>
</evidence>
<dbReference type="EMBL" id="CP007457">
    <property type="protein sequence ID" value="AIZ16916.1"/>
    <property type="molecule type" value="Genomic_DNA"/>
</dbReference>
<keyword evidence="6" id="KW-1185">Reference proteome</keyword>
<dbReference type="Gene3D" id="3.40.50.2300">
    <property type="match status" value="2"/>
</dbReference>
<dbReference type="InterPro" id="IPR046335">
    <property type="entry name" value="LacI/GalR-like_sensor"/>
</dbReference>
<organism evidence="5 6">
    <name type="scientific">Bifidobacterium pseudolongum PV8-2</name>
    <dbReference type="NCBI Taxonomy" id="1447715"/>
    <lineage>
        <taxon>Bacteria</taxon>
        <taxon>Bacillati</taxon>
        <taxon>Actinomycetota</taxon>
        <taxon>Actinomycetes</taxon>
        <taxon>Bifidobacteriales</taxon>
        <taxon>Bifidobacteriaceae</taxon>
        <taxon>Bifidobacterium</taxon>
    </lineage>
</organism>
<evidence type="ECO:0000256" key="1">
    <source>
        <dbReference type="ARBA" id="ARBA00023015"/>
    </source>
</evidence>
<evidence type="ECO:0000256" key="2">
    <source>
        <dbReference type="ARBA" id="ARBA00023125"/>
    </source>
</evidence>
<dbReference type="PANTHER" id="PTHR30146">
    <property type="entry name" value="LACI-RELATED TRANSCRIPTIONAL REPRESSOR"/>
    <property type="match status" value="1"/>
</dbReference>
<evidence type="ECO:0000313" key="6">
    <source>
        <dbReference type="Proteomes" id="UP000030636"/>
    </source>
</evidence>
<proteinExistence type="predicted"/>
<dbReference type="CDD" id="cd06267">
    <property type="entry name" value="PBP1_LacI_sugar_binding-like"/>
    <property type="match status" value="1"/>
</dbReference>
<dbReference type="Proteomes" id="UP000030636">
    <property type="component" value="Chromosome"/>
</dbReference>
<dbReference type="InterPro" id="IPR000843">
    <property type="entry name" value="HTH_LacI"/>
</dbReference>
<dbReference type="PANTHER" id="PTHR30146:SF109">
    <property type="entry name" value="HTH-TYPE TRANSCRIPTIONAL REGULATOR GALS"/>
    <property type="match status" value="1"/>
</dbReference>
<dbReference type="InterPro" id="IPR010982">
    <property type="entry name" value="Lambda_DNA-bd_dom_sf"/>
</dbReference>
<keyword evidence="1" id="KW-0805">Transcription regulation</keyword>